<evidence type="ECO:0000256" key="2">
    <source>
        <dbReference type="SAM" id="Phobius"/>
    </source>
</evidence>
<dbReference type="GO" id="GO:0030288">
    <property type="term" value="C:outer membrane-bounded periplasmic space"/>
    <property type="evidence" value="ECO:0007669"/>
    <property type="project" value="TreeGrafter"/>
</dbReference>
<keyword evidence="2" id="KW-1133">Transmembrane helix</keyword>
<sequence>MLVIMSKKLFYILLFIICFIMFFFQAATLNFVIETTKPLAHKRIIVIDPGHGGIDGGTNVGELLEKDINLEIALLLKEHLEQHNKVQVIMTRTKDTALDHLNQWSSSRHTRDLKARVDIINQSKADLFISLHVDYRAQQREAQGPMVLYSDRHPQNRVIATTLQQHLNKLQTSFPIHKPKKRPDLYVLKAKKTPGVIVEVGFFSNHQDRTRLQNDNYQNQLVEAIYKGIEEYFSGLKFIVD</sequence>
<keyword evidence="2" id="KW-0812">Transmembrane</keyword>
<dbReference type="SUPFAM" id="SSF53187">
    <property type="entry name" value="Zn-dependent exopeptidases"/>
    <property type="match status" value="1"/>
</dbReference>
<dbReference type="GO" id="GO:0008745">
    <property type="term" value="F:N-acetylmuramoyl-L-alanine amidase activity"/>
    <property type="evidence" value="ECO:0007669"/>
    <property type="project" value="UniProtKB-EC"/>
</dbReference>
<protein>
    <submittedName>
        <fullName evidence="4">N-acetylmuramoyl-L-alanine amidase</fullName>
        <ecNumber evidence="4">3.5.1.28</ecNumber>
    </submittedName>
</protein>
<dbReference type="InterPro" id="IPR050695">
    <property type="entry name" value="N-acetylmuramoyl_amidase_3"/>
</dbReference>
<organism evidence="4 5">
    <name type="scientific">Halanaerobacter jeridensis</name>
    <dbReference type="NCBI Taxonomy" id="706427"/>
    <lineage>
        <taxon>Bacteria</taxon>
        <taxon>Bacillati</taxon>
        <taxon>Bacillota</taxon>
        <taxon>Clostridia</taxon>
        <taxon>Halanaerobiales</taxon>
        <taxon>Halobacteroidaceae</taxon>
        <taxon>Halanaerobacter</taxon>
    </lineage>
</organism>
<keyword evidence="5" id="KW-1185">Reference proteome</keyword>
<proteinExistence type="predicted"/>
<dbReference type="SMART" id="SM00646">
    <property type="entry name" value="Ami_3"/>
    <property type="match status" value="1"/>
</dbReference>
<evidence type="ECO:0000259" key="3">
    <source>
        <dbReference type="SMART" id="SM00646"/>
    </source>
</evidence>
<reference evidence="4" key="1">
    <citation type="submission" date="2021-01" db="EMBL/GenBank/DDBJ databases">
        <title>Genomic Encyclopedia of Type Strains, Phase IV (KMG-IV): sequencing the most valuable type-strain genomes for metagenomic binning, comparative biology and taxonomic classification.</title>
        <authorList>
            <person name="Goeker M."/>
        </authorList>
    </citation>
    <scope>NUCLEOTIDE SEQUENCE</scope>
    <source>
        <strain evidence="4">DSM 23230</strain>
    </source>
</reference>
<dbReference type="AlphaFoldDB" id="A0A938XSP7"/>
<feature type="domain" description="MurNAc-LAA" evidence="3">
    <location>
        <begin position="117"/>
        <end position="230"/>
    </location>
</feature>
<dbReference type="CDD" id="cd02696">
    <property type="entry name" value="MurNAc-LAA"/>
    <property type="match status" value="1"/>
</dbReference>
<dbReference type="GO" id="GO:0009253">
    <property type="term" value="P:peptidoglycan catabolic process"/>
    <property type="evidence" value="ECO:0007669"/>
    <property type="project" value="InterPro"/>
</dbReference>
<comment type="caution">
    <text evidence="4">The sequence shown here is derived from an EMBL/GenBank/DDBJ whole genome shotgun (WGS) entry which is preliminary data.</text>
</comment>
<dbReference type="PANTHER" id="PTHR30404">
    <property type="entry name" value="N-ACETYLMURAMOYL-L-ALANINE AMIDASE"/>
    <property type="match status" value="1"/>
</dbReference>
<keyword evidence="1 4" id="KW-0378">Hydrolase</keyword>
<evidence type="ECO:0000313" key="4">
    <source>
        <dbReference type="EMBL" id="MBM7555596.1"/>
    </source>
</evidence>
<gene>
    <name evidence="4" type="ORF">JOC47_000421</name>
</gene>
<dbReference type="Gene3D" id="3.40.630.40">
    <property type="entry name" value="Zn-dependent exopeptidases"/>
    <property type="match status" value="1"/>
</dbReference>
<dbReference type="EMBL" id="JAFBDQ010000002">
    <property type="protein sequence ID" value="MBM7555596.1"/>
    <property type="molecule type" value="Genomic_DNA"/>
</dbReference>
<dbReference type="RefSeq" id="WP_204700324.1">
    <property type="nucleotide sequence ID" value="NZ_JAFBDQ010000002.1"/>
</dbReference>
<dbReference type="InterPro" id="IPR002508">
    <property type="entry name" value="MurNAc-LAA_cat"/>
</dbReference>
<accession>A0A938XSP7</accession>
<keyword evidence="2" id="KW-0472">Membrane</keyword>
<dbReference type="Pfam" id="PF01520">
    <property type="entry name" value="Amidase_3"/>
    <property type="match status" value="1"/>
</dbReference>
<dbReference type="EC" id="3.5.1.28" evidence="4"/>
<dbReference type="PANTHER" id="PTHR30404:SF0">
    <property type="entry name" value="N-ACETYLMURAMOYL-L-ALANINE AMIDASE AMIC"/>
    <property type="match status" value="1"/>
</dbReference>
<dbReference type="Proteomes" id="UP000774000">
    <property type="component" value="Unassembled WGS sequence"/>
</dbReference>
<name>A0A938XSP7_9FIRM</name>
<evidence type="ECO:0000256" key="1">
    <source>
        <dbReference type="ARBA" id="ARBA00022801"/>
    </source>
</evidence>
<evidence type="ECO:0000313" key="5">
    <source>
        <dbReference type="Proteomes" id="UP000774000"/>
    </source>
</evidence>
<feature type="transmembrane region" description="Helical" evidence="2">
    <location>
        <begin position="9"/>
        <end position="33"/>
    </location>
</feature>